<name>A0A087TL37_STEMI</name>
<feature type="non-terminal residue" evidence="2">
    <location>
        <position position="109"/>
    </location>
</feature>
<protein>
    <submittedName>
        <fullName evidence="2">Uncharacterized protein</fullName>
    </submittedName>
</protein>
<keyword evidence="1" id="KW-1133">Transmembrane helix</keyword>
<dbReference type="OMA" id="FCRWLAT"/>
<feature type="transmembrane region" description="Helical" evidence="1">
    <location>
        <begin position="12"/>
        <end position="37"/>
    </location>
</feature>
<keyword evidence="1" id="KW-0472">Membrane</keyword>
<sequence>MSGENTIFDLPAAYFFLGLLFLLSSILFSCFAIRHFCRWLATRSRRQSMKHLVPEQTFYLPEDDPPPYDSLLPSYDEAARMFSQQVTVDFSNTTDSYCSDQRPNAAHQI</sequence>
<evidence type="ECO:0000256" key="1">
    <source>
        <dbReference type="SAM" id="Phobius"/>
    </source>
</evidence>
<evidence type="ECO:0000313" key="3">
    <source>
        <dbReference type="Proteomes" id="UP000054359"/>
    </source>
</evidence>
<organism evidence="2 3">
    <name type="scientific">Stegodyphus mimosarum</name>
    <name type="common">African social velvet spider</name>
    <dbReference type="NCBI Taxonomy" id="407821"/>
    <lineage>
        <taxon>Eukaryota</taxon>
        <taxon>Metazoa</taxon>
        <taxon>Ecdysozoa</taxon>
        <taxon>Arthropoda</taxon>
        <taxon>Chelicerata</taxon>
        <taxon>Arachnida</taxon>
        <taxon>Araneae</taxon>
        <taxon>Araneomorphae</taxon>
        <taxon>Entelegynae</taxon>
        <taxon>Eresoidea</taxon>
        <taxon>Eresidae</taxon>
        <taxon>Stegodyphus</taxon>
    </lineage>
</organism>
<evidence type="ECO:0000313" key="2">
    <source>
        <dbReference type="EMBL" id="KFM65826.1"/>
    </source>
</evidence>
<dbReference type="EMBL" id="KK115721">
    <property type="protein sequence ID" value="KFM65826.1"/>
    <property type="molecule type" value="Genomic_DNA"/>
</dbReference>
<dbReference type="Proteomes" id="UP000054359">
    <property type="component" value="Unassembled WGS sequence"/>
</dbReference>
<accession>A0A087TL37</accession>
<keyword evidence="1" id="KW-0812">Transmembrane</keyword>
<dbReference type="AlphaFoldDB" id="A0A087TL37"/>
<reference evidence="2 3" key="1">
    <citation type="submission" date="2013-11" db="EMBL/GenBank/DDBJ databases">
        <title>Genome sequencing of Stegodyphus mimosarum.</title>
        <authorList>
            <person name="Bechsgaard J."/>
        </authorList>
    </citation>
    <scope>NUCLEOTIDE SEQUENCE [LARGE SCALE GENOMIC DNA]</scope>
</reference>
<keyword evidence="3" id="KW-1185">Reference proteome</keyword>
<proteinExistence type="predicted"/>
<gene>
    <name evidence="2" type="ORF">X975_16785</name>
</gene>